<dbReference type="PROSITE" id="PS51476">
    <property type="entry name" value="PROTEASOME_BETA_2"/>
    <property type="match status" value="1"/>
</dbReference>
<comment type="function">
    <text evidence="2">The proteasome is a multicatalytic proteinase complex which is characterized by its ability to cleave peptides with Arg, Phe, Tyr, Leu, and Glu adjacent to the leaving group at neutral or slightly basic pH. The proteasome has an ATP-dependent proteolytic activity.</text>
</comment>
<proteinExistence type="inferred from homology"/>
<dbReference type="PANTHER" id="PTHR32194">
    <property type="entry name" value="METALLOPROTEASE TLDD"/>
    <property type="match status" value="1"/>
</dbReference>
<dbReference type="GO" id="GO:0019774">
    <property type="term" value="C:proteasome core complex, beta-subunit complex"/>
    <property type="evidence" value="ECO:0007669"/>
    <property type="project" value="UniProtKB-ARBA"/>
</dbReference>
<comment type="catalytic activity">
    <reaction evidence="1">
        <text>Cleavage of peptide bonds with very broad specificity.</text>
        <dbReference type="EC" id="3.4.25.1"/>
    </reaction>
</comment>
<evidence type="ECO:0000256" key="6">
    <source>
        <dbReference type="ARBA" id="ARBA00022801"/>
    </source>
</evidence>
<evidence type="ECO:0000256" key="3">
    <source>
        <dbReference type="ARBA" id="ARBA00022490"/>
    </source>
</evidence>
<dbReference type="InterPro" id="IPR029055">
    <property type="entry name" value="Ntn_hydrolases_N"/>
</dbReference>
<name>A0A1Y5IF89_OSTTA</name>
<keyword evidence="4" id="KW-0645">Protease</keyword>
<comment type="subcellular location">
    <subcellularLocation>
        <location evidence="9">Cytoplasm</location>
    </subcellularLocation>
    <subcellularLocation>
        <location evidence="9">Nucleus</location>
    </subcellularLocation>
</comment>
<dbReference type="GO" id="GO:0051603">
    <property type="term" value="P:proteolysis involved in protein catabolic process"/>
    <property type="evidence" value="ECO:0007669"/>
    <property type="project" value="InterPro"/>
</dbReference>
<evidence type="ECO:0000256" key="5">
    <source>
        <dbReference type="ARBA" id="ARBA00022698"/>
    </source>
</evidence>
<dbReference type="GO" id="GO:0005737">
    <property type="term" value="C:cytoplasm"/>
    <property type="evidence" value="ECO:0007669"/>
    <property type="project" value="UniProtKB-SubCell"/>
</dbReference>
<organism evidence="10">
    <name type="scientific">Ostreococcus tauri</name>
    <name type="common">Marine green alga</name>
    <dbReference type="NCBI Taxonomy" id="70448"/>
    <lineage>
        <taxon>Eukaryota</taxon>
        <taxon>Viridiplantae</taxon>
        <taxon>Chlorophyta</taxon>
        <taxon>Mamiellophyceae</taxon>
        <taxon>Mamiellales</taxon>
        <taxon>Bathycoccaceae</taxon>
        <taxon>Ostreococcus</taxon>
    </lineage>
</organism>
<comment type="subunit">
    <text evidence="9">Component of the proteasome complex.</text>
</comment>
<dbReference type="GO" id="GO:0005634">
    <property type="term" value="C:nucleus"/>
    <property type="evidence" value="ECO:0007669"/>
    <property type="project" value="UniProtKB-SubCell"/>
</dbReference>
<dbReference type="InterPro" id="IPR001353">
    <property type="entry name" value="Proteasome_sua/b"/>
</dbReference>
<evidence type="ECO:0000256" key="8">
    <source>
        <dbReference type="PIRSR" id="PIRSR600243-1"/>
    </source>
</evidence>
<keyword evidence="9" id="KW-0539">Nucleus</keyword>
<sequence>MVDYTTVPVSMGVRARGRRSRTRRRWVSQRSCRAFFATTHRAPPRARAQTTIMAVKYADGVVLGADSRTSTGTYVANRASDKITPICENVWMCRSGSAADTQNVAAYVSRLAQEHAVSVSSAGADADEGIKCDVKLVANITQKIAYQNKDRLQAGMIIAGYDRKLGPQVYGIPLGGAMMENPFTVGGSGSAYIYGWCDDTFRENMSKEEAQAWVKRAISLAIARDASSGGVIRLVTIDATGVSRQMIQPIEQPLCDEELPAVKRS</sequence>
<dbReference type="eggNOG" id="KOG0174">
    <property type="taxonomic scope" value="Eukaryota"/>
</dbReference>
<keyword evidence="3 9" id="KW-0963">Cytoplasm</keyword>
<comment type="function">
    <text evidence="9">Component of the proteasome, a multicatalytic proteinase complex which is characterized by its ability to cleave peptides with Arg, Phe, Tyr, Leu, and Glu adjacent to the leaving group at neutral or slightly basic pH. The proteasome has an ATP-dependent proteolytic activity.</text>
</comment>
<keyword evidence="6" id="KW-0378">Hydrolase</keyword>
<evidence type="ECO:0000256" key="9">
    <source>
        <dbReference type="RuleBase" id="RU004203"/>
    </source>
</evidence>
<evidence type="ECO:0000256" key="2">
    <source>
        <dbReference type="ARBA" id="ARBA00002000"/>
    </source>
</evidence>
<dbReference type="GO" id="GO:0004298">
    <property type="term" value="F:threonine-type endopeptidase activity"/>
    <property type="evidence" value="ECO:0007669"/>
    <property type="project" value="UniProtKB-KW"/>
</dbReference>
<dbReference type="EMBL" id="KZ155785">
    <property type="protein sequence ID" value="OUS45782.1"/>
    <property type="molecule type" value="Genomic_DNA"/>
</dbReference>
<evidence type="ECO:0000256" key="4">
    <source>
        <dbReference type="ARBA" id="ARBA00022670"/>
    </source>
</evidence>
<evidence type="ECO:0000313" key="10">
    <source>
        <dbReference type="EMBL" id="OUS45782.1"/>
    </source>
</evidence>
<dbReference type="OrthoDB" id="7854943at2759"/>
<evidence type="ECO:0000256" key="7">
    <source>
        <dbReference type="ARBA" id="ARBA00022942"/>
    </source>
</evidence>
<dbReference type="InterPro" id="IPR000243">
    <property type="entry name" value="Pept_T1A_subB"/>
</dbReference>
<feature type="active site" description="Nucleophile" evidence="8">
    <location>
        <position position="50"/>
    </location>
</feature>
<keyword evidence="5" id="KW-0888">Threonine protease</keyword>
<dbReference type="PRINTS" id="PR00141">
    <property type="entry name" value="PROTEASOME"/>
</dbReference>
<dbReference type="PANTHER" id="PTHR32194:SF0">
    <property type="entry name" value="ATP-DEPENDENT PROTEASE SUBUNIT HSLV"/>
    <property type="match status" value="1"/>
</dbReference>
<dbReference type="Pfam" id="PF00227">
    <property type="entry name" value="Proteasome"/>
    <property type="match status" value="1"/>
</dbReference>
<dbReference type="InterPro" id="IPR023333">
    <property type="entry name" value="Proteasome_suB-type"/>
</dbReference>
<comment type="similarity">
    <text evidence="9">Belongs to the peptidase T1B family.</text>
</comment>
<dbReference type="PROSITE" id="PS00854">
    <property type="entry name" value="PROTEASOME_BETA_1"/>
    <property type="match status" value="1"/>
</dbReference>
<dbReference type="CDD" id="cd03762">
    <property type="entry name" value="proteasome_beta_type_6"/>
    <property type="match status" value="1"/>
</dbReference>
<dbReference type="InterPro" id="IPR016050">
    <property type="entry name" value="Proteasome_bsu_CS"/>
</dbReference>
<dbReference type="KEGG" id="ota:OT_ostta14g00030"/>
<keyword evidence="7 9" id="KW-0647">Proteasome</keyword>
<dbReference type="RefSeq" id="XP_003082794.2">
    <property type="nucleotide sequence ID" value="XM_003082746.2"/>
</dbReference>
<accession>A0A1Y5IF89</accession>
<dbReference type="SUPFAM" id="SSF56235">
    <property type="entry name" value="N-terminal nucleophile aminohydrolases (Ntn hydrolases)"/>
    <property type="match status" value="1"/>
</dbReference>
<dbReference type="OMA" id="TFIYGYC"/>
<reference evidence="10" key="1">
    <citation type="submission" date="2017-04" db="EMBL/GenBank/DDBJ databases">
        <title>Population genomics of picophytoplankton unveils novel chromosome hypervariability.</title>
        <authorList>
            <consortium name="DOE Joint Genome Institute"/>
            <person name="Blanc-Mathieu R."/>
            <person name="Krasovec M."/>
            <person name="Hebrard M."/>
            <person name="Yau S."/>
            <person name="Desgranges E."/>
            <person name="Martin J."/>
            <person name="Schackwitz W."/>
            <person name="Kuo A."/>
            <person name="Salin G."/>
            <person name="Donnadieu C."/>
            <person name="Desdevises Y."/>
            <person name="Sanchez-Ferandin S."/>
            <person name="Moreau H."/>
            <person name="Rivals E."/>
            <person name="Grigoriev I.V."/>
            <person name="Grimsley N."/>
            <person name="Eyre-Walker A."/>
            <person name="Piganeau G."/>
        </authorList>
    </citation>
    <scope>NUCLEOTIDE SEQUENCE [LARGE SCALE GENOMIC DNA]</scope>
    <source>
        <strain evidence="10">RCC 1115</strain>
    </source>
</reference>
<dbReference type="AlphaFoldDB" id="A0A1Y5IF89"/>
<dbReference type="Proteomes" id="UP000195557">
    <property type="component" value="Unassembled WGS sequence"/>
</dbReference>
<dbReference type="Gene3D" id="3.60.20.10">
    <property type="entry name" value="Glutamine Phosphoribosylpyrophosphate, subunit 1, domain 1"/>
    <property type="match status" value="1"/>
</dbReference>
<gene>
    <name evidence="10" type="ORF">BE221DRAFT_205911</name>
</gene>
<protein>
    <recommendedName>
        <fullName evidence="9">Proteasome subunit beta</fullName>
    </recommendedName>
</protein>
<evidence type="ECO:0000256" key="1">
    <source>
        <dbReference type="ARBA" id="ARBA00001198"/>
    </source>
</evidence>